<evidence type="ECO:0000313" key="2">
    <source>
        <dbReference type="EMBL" id="RVU20525.1"/>
    </source>
</evidence>
<keyword evidence="1" id="KW-0472">Membrane</keyword>
<organism evidence="2 3">
    <name type="scientific">Methylobacterium oryzihabitans</name>
    <dbReference type="NCBI Taxonomy" id="2499852"/>
    <lineage>
        <taxon>Bacteria</taxon>
        <taxon>Pseudomonadati</taxon>
        <taxon>Pseudomonadota</taxon>
        <taxon>Alphaproteobacteria</taxon>
        <taxon>Hyphomicrobiales</taxon>
        <taxon>Methylobacteriaceae</taxon>
        <taxon>Methylobacterium</taxon>
    </lineage>
</organism>
<keyword evidence="1" id="KW-1133">Transmembrane helix</keyword>
<accession>A0A437PE21</accession>
<dbReference type="EMBL" id="SACP01000003">
    <property type="protein sequence ID" value="RVU20525.1"/>
    <property type="molecule type" value="Genomic_DNA"/>
</dbReference>
<comment type="caution">
    <text evidence="2">The sequence shown here is derived from an EMBL/GenBank/DDBJ whole genome shotgun (WGS) entry which is preliminary data.</text>
</comment>
<reference evidence="2 3" key="1">
    <citation type="submission" date="2019-01" db="EMBL/GenBank/DDBJ databases">
        <authorList>
            <person name="Chen W.-M."/>
        </authorList>
    </citation>
    <scope>NUCLEOTIDE SEQUENCE [LARGE SCALE GENOMIC DNA]</scope>
    <source>
        <strain evidence="2 3">TER-1</strain>
    </source>
</reference>
<dbReference type="Proteomes" id="UP000286997">
    <property type="component" value="Unassembled WGS sequence"/>
</dbReference>
<protein>
    <submittedName>
        <fullName evidence="2">Uncharacterized protein</fullName>
    </submittedName>
</protein>
<feature type="transmembrane region" description="Helical" evidence="1">
    <location>
        <begin position="52"/>
        <end position="70"/>
    </location>
</feature>
<gene>
    <name evidence="2" type="ORF">EOE48_04020</name>
</gene>
<keyword evidence="1" id="KW-0812">Transmembrane</keyword>
<name>A0A437PE21_9HYPH</name>
<evidence type="ECO:0000313" key="3">
    <source>
        <dbReference type="Proteomes" id="UP000286997"/>
    </source>
</evidence>
<dbReference type="RefSeq" id="WP_127727500.1">
    <property type="nucleotide sequence ID" value="NZ_SACP01000003.1"/>
</dbReference>
<keyword evidence="3" id="KW-1185">Reference proteome</keyword>
<evidence type="ECO:0000256" key="1">
    <source>
        <dbReference type="SAM" id="Phobius"/>
    </source>
</evidence>
<proteinExistence type="predicted"/>
<feature type="transmembrane region" description="Helical" evidence="1">
    <location>
        <begin position="20"/>
        <end position="40"/>
    </location>
</feature>
<sequence>MLKSVLSIAVVGLGLKDIRALWALMLVCAATLAGAVHLAVHHGLGWGPTLRALSVLDVIGVLAYVAGIVLF</sequence>
<dbReference type="AlphaFoldDB" id="A0A437PE21"/>